<evidence type="ECO:0000256" key="2">
    <source>
        <dbReference type="ARBA" id="ARBA00010519"/>
    </source>
</evidence>
<evidence type="ECO:0000256" key="8">
    <source>
        <dbReference type="ARBA" id="ARBA00023136"/>
    </source>
</evidence>
<keyword evidence="5" id="KW-1278">Translocase</keyword>
<protein>
    <recommendedName>
        <fullName evidence="3">NADH-ubiquinone oxidoreductase chain 4L</fullName>
    </recommendedName>
    <alternativeName>
        <fullName evidence="9">NADH dehydrogenase subunit 4L</fullName>
    </alternativeName>
</protein>
<comment type="similarity">
    <text evidence="2">Belongs to the complex I subunit 4L family.</text>
</comment>
<dbReference type="InterPro" id="IPR039428">
    <property type="entry name" value="NUOK/Mnh_C1-like"/>
</dbReference>
<evidence type="ECO:0000256" key="9">
    <source>
        <dbReference type="ARBA" id="ARBA00031586"/>
    </source>
</evidence>
<evidence type="ECO:0000256" key="4">
    <source>
        <dbReference type="ARBA" id="ARBA00022692"/>
    </source>
</evidence>
<keyword evidence="12" id="KW-0496">Mitochondrion</keyword>
<reference evidence="12" key="1">
    <citation type="submission" date="2018-02" db="EMBL/GenBank/DDBJ databases">
        <title>Resolving the psyllid tree of life: Phylogenomic analysis of the superfamily Psylloidea (Hemiptera).</title>
        <authorList>
            <person name="Percy D.M."/>
            <person name="Sveinsson S."/>
            <person name="Lemmon A.R."/>
            <person name="Lemmon E.M."/>
            <person name="Ouvrard D."/>
            <person name="Burckhardt D."/>
        </authorList>
    </citation>
    <scope>NUCLEOTIDE SEQUENCE</scope>
    <source>
        <strain evidence="12">DP2.nwbl.00833_circ</strain>
    </source>
</reference>
<keyword evidence="8 11" id="KW-0472">Membrane</keyword>
<feature type="transmembrane region" description="Helical" evidence="11">
    <location>
        <begin position="55"/>
        <end position="78"/>
    </location>
</feature>
<keyword evidence="6 11" id="KW-1133">Transmembrane helix</keyword>
<evidence type="ECO:0000313" key="12">
    <source>
        <dbReference type="EMBL" id="AWU48840.1"/>
    </source>
</evidence>
<dbReference type="Gene3D" id="1.10.287.3510">
    <property type="match status" value="1"/>
</dbReference>
<feature type="transmembrane region" description="Helical" evidence="11">
    <location>
        <begin position="24"/>
        <end position="49"/>
    </location>
</feature>
<evidence type="ECO:0000256" key="6">
    <source>
        <dbReference type="ARBA" id="ARBA00022989"/>
    </source>
</evidence>
<keyword evidence="4 11" id="KW-0812">Transmembrane</keyword>
<evidence type="ECO:0000256" key="10">
    <source>
        <dbReference type="ARBA" id="ARBA00049551"/>
    </source>
</evidence>
<evidence type="ECO:0000256" key="11">
    <source>
        <dbReference type="SAM" id="Phobius"/>
    </source>
</evidence>
<evidence type="ECO:0000256" key="5">
    <source>
        <dbReference type="ARBA" id="ARBA00022967"/>
    </source>
</evidence>
<dbReference type="EMBL" id="MG989219">
    <property type="protein sequence ID" value="AWU48840.1"/>
    <property type="molecule type" value="Genomic_DNA"/>
</dbReference>
<dbReference type="GO" id="GO:0008137">
    <property type="term" value="F:NADH dehydrogenase (ubiquinone) activity"/>
    <property type="evidence" value="ECO:0007669"/>
    <property type="project" value="UniProtKB-EC"/>
</dbReference>
<geneLocation type="mitochondrion" evidence="12"/>
<evidence type="ECO:0000256" key="7">
    <source>
        <dbReference type="ARBA" id="ARBA00023027"/>
    </source>
</evidence>
<dbReference type="AlphaFoldDB" id="A0A344A249"/>
<sequence length="94" mass="11079">MFKLSFLLMLYFGFKTFFFNKKHLLMMLLSLELLGLLMILIMTFLISIFSYDMMMLMYFIVILVCEAVLGLVLLTLIVRSHGSDYIKSYSMFLC</sequence>
<accession>A0A344A249</accession>
<gene>
    <name evidence="12" type="primary">nad4l</name>
</gene>
<keyword evidence="7" id="KW-0520">NAD</keyword>
<evidence type="ECO:0000256" key="3">
    <source>
        <dbReference type="ARBA" id="ARBA00016612"/>
    </source>
</evidence>
<dbReference type="GO" id="GO:0016020">
    <property type="term" value="C:membrane"/>
    <property type="evidence" value="ECO:0007669"/>
    <property type="project" value="UniProtKB-SubCell"/>
</dbReference>
<dbReference type="Pfam" id="PF00420">
    <property type="entry name" value="Oxidored_q2"/>
    <property type="match status" value="1"/>
</dbReference>
<comment type="subcellular location">
    <subcellularLocation>
        <location evidence="1">Membrane</location>
        <topology evidence="1">Multi-pass membrane protein</topology>
    </subcellularLocation>
</comment>
<evidence type="ECO:0000256" key="1">
    <source>
        <dbReference type="ARBA" id="ARBA00004141"/>
    </source>
</evidence>
<organism evidence="12">
    <name type="scientific">Anoeconeossa unicornuta</name>
    <dbReference type="NCBI Taxonomy" id="2218011"/>
    <lineage>
        <taxon>Eukaryota</taxon>
        <taxon>Metazoa</taxon>
        <taxon>Ecdysozoa</taxon>
        <taxon>Arthropoda</taxon>
        <taxon>Hexapoda</taxon>
        <taxon>Insecta</taxon>
        <taxon>Pterygota</taxon>
        <taxon>Neoptera</taxon>
        <taxon>Paraneoptera</taxon>
        <taxon>Hemiptera</taxon>
        <taxon>Sternorrhyncha</taxon>
        <taxon>Psylloidea</taxon>
        <taxon>Aphalaridae</taxon>
        <taxon>Anoeconeossa</taxon>
    </lineage>
</organism>
<comment type="catalytic activity">
    <reaction evidence="10">
        <text>a ubiquinone + NADH + 5 H(+)(in) = a ubiquinol + NAD(+) + 4 H(+)(out)</text>
        <dbReference type="Rhea" id="RHEA:29091"/>
        <dbReference type="Rhea" id="RHEA-COMP:9565"/>
        <dbReference type="Rhea" id="RHEA-COMP:9566"/>
        <dbReference type="ChEBI" id="CHEBI:15378"/>
        <dbReference type="ChEBI" id="CHEBI:16389"/>
        <dbReference type="ChEBI" id="CHEBI:17976"/>
        <dbReference type="ChEBI" id="CHEBI:57540"/>
        <dbReference type="ChEBI" id="CHEBI:57945"/>
        <dbReference type="EC" id="7.1.1.2"/>
    </reaction>
</comment>
<name>A0A344A249_9HEMI</name>
<proteinExistence type="inferred from homology"/>